<protein>
    <submittedName>
        <fullName evidence="1">Uncharacterized protein</fullName>
    </submittedName>
</protein>
<dbReference type="EMBL" id="AWEZ01000067">
    <property type="protein sequence ID" value="ERL06310.1"/>
    <property type="molecule type" value="Genomic_DNA"/>
</dbReference>
<comment type="caution">
    <text evidence="1">The sequence shown here is derived from an EMBL/GenBank/DDBJ whole genome shotgun (WGS) entry which is preliminary data.</text>
</comment>
<organism evidence="1 2">
    <name type="scientific">Olsenella profusa F0195</name>
    <dbReference type="NCBI Taxonomy" id="1125712"/>
    <lineage>
        <taxon>Bacteria</taxon>
        <taxon>Bacillati</taxon>
        <taxon>Actinomycetota</taxon>
        <taxon>Coriobacteriia</taxon>
        <taxon>Coriobacteriales</taxon>
        <taxon>Atopobiaceae</taxon>
        <taxon>Olsenella</taxon>
    </lineage>
</organism>
<gene>
    <name evidence="1" type="ORF">HMPREF1316_1270</name>
</gene>
<dbReference type="AlphaFoldDB" id="U2TIN5"/>
<evidence type="ECO:0000313" key="1">
    <source>
        <dbReference type="EMBL" id="ERL06310.1"/>
    </source>
</evidence>
<proteinExistence type="predicted"/>
<accession>U2TIN5</accession>
<dbReference type="PATRIC" id="fig|1125712.3.peg.2265"/>
<evidence type="ECO:0000313" key="2">
    <source>
        <dbReference type="Proteomes" id="UP000016638"/>
    </source>
</evidence>
<sequence length="88" mass="9346">MQERDMTLSQAEIRSSIEAADARATALEGSVGSLGSVSLQSISDVSAGIPGSSLHDSAATTLETGLRTWTDLINSDYPDADQQYIDWL</sequence>
<reference evidence="1 2" key="1">
    <citation type="submission" date="2013-08" db="EMBL/GenBank/DDBJ databases">
        <authorList>
            <person name="Durkin A.S."/>
            <person name="Haft D.R."/>
            <person name="McCorrison J."/>
            <person name="Torralba M."/>
            <person name="Gillis M."/>
            <person name="Haft D.H."/>
            <person name="Methe B."/>
            <person name="Sutton G."/>
            <person name="Nelson K.E."/>
        </authorList>
    </citation>
    <scope>NUCLEOTIDE SEQUENCE [LARGE SCALE GENOMIC DNA]</scope>
    <source>
        <strain evidence="1 2">F0195</strain>
    </source>
</reference>
<keyword evidence="2" id="KW-1185">Reference proteome</keyword>
<name>U2TIN5_9ACTN</name>
<dbReference type="Proteomes" id="UP000016638">
    <property type="component" value="Unassembled WGS sequence"/>
</dbReference>